<keyword evidence="4" id="KW-0472">Membrane</keyword>
<gene>
    <name evidence="6" type="primary">ydaM_1</name>
    <name evidence="6" type="ORF">GJW-30_1_02513</name>
</gene>
<dbReference type="Proteomes" id="UP000236884">
    <property type="component" value="Chromosome"/>
</dbReference>
<dbReference type="KEGG" id="vgo:GJW-30_1_02513"/>
<sequence length="599" mass="64549">MDTDRLGRLQWAGGAAIVLGCLVLGLFLVFEARSDCTQYKAAGEALSHHHVATRLTHAISAERAMSALSAIDPNPDTARTIVTRRDRTDAELGVFKQMLVASFGAQGELQALMQRLEDRLGNARDTVNGVIALPIDQRANSHVADVIGAMFAVCDIMSGLRDKIGQAVIKSSPDVTSDILLVTTASALREQGGRLGASVVLYLAPSEKELERGAVREFDEAIGRIAVLLSSLTGVLGPAFGDADVERAASEMQNLFVATSVPLATQIVRGEAKAVYTSKSFADAFIPGLYAIEKVFEAIANASRRKIEAKRDAAYRKTVQAAIPTGAMLVISLAVVSIFRRRVFQPLAGAQEQIEAIARGDLAHASFKSKVASELQSLFPGLALVRDNQLQLERDQQRISDQFDRLSETDQLTGCLNRVAFLRRAKRVVEAANAKEIALAIVVFDIDELKWVNSAGGYVAGDETLKKTATELGHYIGEGDLFARYGGDEFAMLFAARDRYSALATAEAMRRHIEKSLVTFGGTKTTASFGMAFRACDSGLGLEQLMATAERRLVAAKAHGRNCVCAGDDDAPATATLPLGKPRNRPRNDRAQAARSTRR</sequence>
<dbReference type="InterPro" id="IPR043128">
    <property type="entry name" value="Rev_trsase/Diguanyl_cyclase"/>
</dbReference>
<feature type="transmembrane region" description="Helical" evidence="4">
    <location>
        <begin position="321"/>
        <end position="339"/>
    </location>
</feature>
<organism evidence="6 7">
    <name type="scientific">Variibacter gotjawalensis</name>
    <dbReference type="NCBI Taxonomy" id="1333996"/>
    <lineage>
        <taxon>Bacteria</taxon>
        <taxon>Pseudomonadati</taxon>
        <taxon>Pseudomonadota</taxon>
        <taxon>Alphaproteobacteria</taxon>
        <taxon>Hyphomicrobiales</taxon>
        <taxon>Nitrobacteraceae</taxon>
        <taxon>Variibacter</taxon>
    </lineage>
</organism>
<accession>A0A0S3PVJ7</accession>
<dbReference type="SMART" id="SM00267">
    <property type="entry name" value="GGDEF"/>
    <property type="match status" value="1"/>
</dbReference>
<dbReference type="InterPro" id="IPR050469">
    <property type="entry name" value="Diguanylate_Cyclase"/>
</dbReference>
<dbReference type="CDD" id="cd01949">
    <property type="entry name" value="GGDEF"/>
    <property type="match status" value="1"/>
</dbReference>
<dbReference type="AlphaFoldDB" id="A0A0S3PVJ7"/>
<evidence type="ECO:0000259" key="5">
    <source>
        <dbReference type="PROSITE" id="PS50887"/>
    </source>
</evidence>
<keyword evidence="6" id="KW-0548">Nucleotidyltransferase</keyword>
<dbReference type="Pfam" id="PF00990">
    <property type="entry name" value="GGDEF"/>
    <property type="match status" value="1"/>
</dbReference>
<evidence type="ECO:0000256" key="4">
    <source>
        <dbReference type="SAM" id="Phobius"/>
    </source>
</evidence>
<name>A0A0S3PVJ7_9BRAD</name>
<evidence type="ECO:0000256" key="3">
    <source>
        <dbReference type="SAM" id="MobiDB-lite"/>
    </source>
</evidence>
<dbReference type="GO" id="GO:0052621">
    <property type="term" value="F:diguanylate cyclase activity"/>
    <property type="evidence" value="ECO:0007669"/>
    <property type="project" value="UniProtKB-EC"/>
</dbReference>
<evidence type="ECO:0000313" key="6">
    <source>
        <dbReference type="EMBL" id="BAT59978.1"/>
    </source>
</evidence>
<dbReference type="EC" id="2.7.7.65" evidence="1"/>
<dbReference type="EMBL" id="AP014946">
    <property type="protein sequence ID" value="BAT59978.1"/>
    <property type="molecule type" value="Genomic_DNA"/>
</dbReference>
<feature type="transmembrane region" description="Helical" evidence="4">
    <location>
        <begin position="12"/>
        <end position="30"/>
    </location>
</feature>
<dbReference type="RefSeq" id="WP_096355801.1">
    <property type="nucleotide sequence ID" value="NZ_AP014946.1"/>
</dbReference>
<reference evidence="6 7" key="1">
    <citation type="submission" date="2015-08" db="EMBL/GenBank/DDBJ databases">
        <title>Investigation of the bacterial diversity of lava forest soil.</title>
        <authorList>
            <person name="Lee J.S."/>
        </authorList>
    </citation>
    <scope>NUCLEOTIDE SEQUENCE [LARGE SCALE GENOMIC DNA]</scope>
    <source>
        <strain evidence="6 7">GJW-30</strain>
    </source>
</reference>
<comment type="catalytic activity">
    <reaction evidence="2">
        <text>2 GTP = 3',3'-c-di-GMP + 2 diphosphate</text>
        <dbReference type="Rhea" id="RHEA:24898"/>
        <dbReference type="ChEBI" id="CHEBI:33019"/>
        <dbReference type="ChEBI" id="CHEBI:37565"/>
        <dbReference type="ChEBI" id="CHEBI:58805"/>
        <dbReference type="EC" id="2.7.7.65"/>
    </reaction>
</comment>
<keyword evidence="6" id="KW-0808">Transferase</keyword>
<dbReference type="Gene3D" id="3.30.70.270">
    <property type="match status" value="1"/>
</dbReference>
<dbReference type="PROSITE" id="PS51257">
    <property type="entry name" value="PROKAR_LIPOPROTEIN"/>
    <property type="match status" value="1"/>
</dbReference>
<keyword evidence="7" id="KW-1185">Reference proteome</keyword>
<keyword evidence="4" id="KW-0812">Transmembrane</keyword>
<dbReference type="SUPFAM" id="SSF55073">
    <property type="entry name" value="Nucleotide cyclase"/>
    <property type="match status" value="1"/>
</dbReference>
<feature type="domain" description="GGDEF" evidence="5">
    <location>
        <begin position="437"/>
        <end position="569"/>
    </location>
</feature>
<dbReference type="PANTHER" id="PTHR45138:SF9">
    <property type="entry name" value="DIGUANYLATE CYCLASE DGCM-RELATED"/>
    <property type="match status" value="1"/>
</dbReference>
<evidence type="ECO:0000256" key="1">
    <source>
        <dbReference type="ARBA" id="ARBA00012528"/>
    </source>
</evidence>
<feature type="region of interest" description="Disordered" evidence="3">
    <location>
        <begin position="574"/>
        <end position="599"/>
    </location>
</feature>
<dbReference type="InterPro" id="IPR029787">
    <property type="entry name" value="Nucleotide_cyclase"/>
</dbReference>
<dbReference type="PROSITE" id="PS50887">
    <property type="entry name" value="GGDEF"/>
    <property type="match status" value="1"/>
</dbReference>
<evidence type="ECO:0000256" key="2">
    <source>
        <dbReference type="ARBA" id="ARBA00034247"/>
    </source>
</evidence>
<keyword evidence="4" id="KW-1133">Transmembrane helix</keyword>
<dbReference type="PANTHER" id="PTHR45138">
    <property type="entry name" value="REGULATORY COMPONENTS OF SENSORY TRANSDUCTION SYSTEM"/>
    <property type="match status" value="1"/>
</dbReference>
<evidence type="ECO:0000313" key="7">
    <source>
        <dbReference type="Proteomes" id="UP000236884"/>
    </source>
</evidence>
<proteinExistence type="predicted"/>
<dbReference type="InterPro" id="IPR000160">
    <property type="entry name" value="GGDEF_dom"/>
</dbReference>
<dbReference type="OrthoDB" id="9812260at2"/>
<dbReference type="NCBIfam" id="TIGR00254">
    <property type="entry name" value="GGDEF"/>
    <property type="match status" value="1"/>
</dbReference>
<protein>
    <recommendedName>
        <fullName evidence="1">diguanylate cyclase</fullName>
        <ecNumber evidence="1">2.7.7.65</ecNumber>
    </recommendedName>
</protein>